<protein>
    <submittedName>
        <fullName evidence="1">Uncharacterized protein</fullName>
    </submittedName>
</protein>
<name>A0ABY7T6U5_9SPHI</name>
<sequence>MAPDNPALLHYFLQDDLYLLNEDKNAYNGESKQVFTSPAEAEILPVTQAPAVPVTTPVPETPKPNFKYLGGNKKQFLILVNYIADEHMAEAHLKALESTLGRKTLAIDDVAILNTATYTANNHHDFIAFFSPAKLLILGTPAIPAGLVSPQLNVIQQVENRLQLFTHSFDEMLADRDKAKAFWEQMKNL</sequence>
<evidence type="ECO:0000313" key="1">
    <source>
        <dbReference type="EMBL" id="WCT11830.1"/>
    </source>
</evidence>
<dbReference type="Proteomes" id="UP001216139">
    <property type="component" value="Chromosome"/>
</dbReference>
<organism evidence="1 2">
    <name type="scientific">Mucilaginibacter jinjuensis</name>
    <dbReference type="NCBI Taxonomy" id="1176721"/>
    <lineage>
        <taxon>Bacteria</taxon>
        <taxon>Pseudomonadati</taxon>
        <taxon>Bacteroidota</taxon>
        <taxon>Sphingobacteriia</taxon>
        <taxon>Sphingobacteriales</taxon>
        <taxon>Sphingobacteriaceae</taxon>
        <taxon>Mucilaginibacter</taxon>
    </lineage>
</organism>
<keyword evidence="2" id="KW-1185">Reference proteome</keyword>
<dbReference type="EMBL" id="CP117167">
    <property type="protein sequence ID" value="WCT11830.1"/>
    <property type="molecule type" value="Genomic_DNA"/>
</dbReference>
<dbReference type="RefSeq" id="WP_273630020.1">
    <property type="nucleotide sequence ID" value="NZ_CP117167.1"/>
</dbReference>
<gene>
    <name evidence="1" type="ORF">PQO05_24160</name>
</gene>
<accession>A0ABY7T6U5</accession>
<reference evidence="1 2" key="1">
    <citation type="submission" date="2023-02" db="EMBL/GenBank/DDBJ databases">
        <title>Genome sequence of Mucilaginibacter jinjuensis strain KACC 16571.</title>
        <authorList>
            <person name="Kim S."/>
            <person name="Heo J."/>
            <person name="Kwon S.-W."/>
        </authorList>
    </citation>
    <scope>NUCLEOTIDE SEQUENCE [LARGE SCALE GENOMIC DNA]</scope>
    <source>
        <strain evidence="1 2">KACC 16571</strain>
    </source>
</reference>
<proteinExistence type="predicted"/>
<evidence type="ECO:0000313" key="2">
    <source>
        <dbReference type="Proteomes" id="UP001216139"/>
    </source>
</evidence>